<evidence type="ECO:0000256" key="1">
    <source>
        <dbReference type="ARBA" id="ARBA00022801"/>
    </source>
</evidence>
<dbReference type="InterPro" id="IPR051262">
    <property type="entry name" value="SMP-30/CGR1_Lactonase"/>
</dbReference>
<dbReference type="SUPFAM" id="SSF63829">
    <property type="entry name" value="Calcium-dependent phosphotriesterase"/>
    <property type="match status" value="1"/>
</dbReference>
<feature type="region of interest" description="Disordered" evidence="2">
    <location>
        <begin position="272"/>
        <end position="293"/>
    </location>
</feature>
<keyword evidence="6" id="KW-1185">Reference proteome</keyword>
<protein>
    <recommendedName>
        <fullName evidence="4">SMP-30/Gluconolactonase/LRE-like region domain-containing protein</fullName>
    </recommendedName>
</protein>
<dbReference type="OrthoDB" id="186217at2759"/>
<accession>A0A835YH00</accession>
<dbReference type="EMBL" id="JAFCMP010000555">
    <property type="protein sequence ID" value="KAG5175020.1"/>
    <property type="molecule type" value="Genomic_DNA"/>
</dbReference>
<evidence type="ECO:0000313" key="6">
    <source>
        <dbReference type="Proteomes" id="UP000664859"/>
    </source>
</evidence>
<name>A0A835YH00_9STRA</name>
<dbReference type="InterPro" id="IPR011042">
    <property type="entry name" value="6-blade_b-propeller_TolB-like"/>
</dbReference>
<dbReference type="Gene3D" id="2.120.10.30">
    <property type="entry name" value="TolB, C-terminal domain"/>
    <property type="match status" value="2"/>
</dbReference>
<dbReference type="PANTHER" id="PTHR47572">
    <property type="entry name" value="LIPOPROTEIN-RELATED"/>
    <property type="match status" value="1"/>
</dbReference>
<evidence type="ECO:0000256" key="2">
    <source>
        <dbReference type="SAM" id="MobiDB-lite"/>
    </source>
</evidence>
<dbReference type="InterPro" id="IPR013658">
    <property type="entry name" value="SGL"/>
</dbReference>
<gene>
    <name evidence="5" type="ORF">JKP88DRAFT_265971</name>
</gene>
<feature type="domain" description="SMP-30/Gluconolactonase/LRE-like region" evidence="4">
    <location>
        <begin position="358"/>
        <end position="456"/>
    </location>
</feature>
<keyword evidence="3" id="KW-1133">Transmembrane helix</keyword>
<evidence type="ECO:0000259" key="4">
    <source>
        <dbReference type="Pfam" id="PF08450"/>
    </source>
</evidence>
<dbReference type="Pfam" id="PF08450">
    <property type="entry name" value="SGL"/>
    <property type="match status" value="2"/>
</dbReference>
<keyword evidence="3" id="KW-0472">Membrane</keyword>
<sequence length="468" mass="51553">MRQYGNDTTPTHGQPDWMQEHSRMSRWTRWLPRLTADRAWLVFFLPALFSYLYMLRSQLNTKQTLGSVERLSPLLDELIDPATRIEVVAEGFGWAEGPVWVSDKEQGREYLLFSDVVNNRVWKWEEGGGLFTLGKTVFLERSGCRTDAERCAQLKEPGANGLARVPASLVGNDNDVVLAMCEHGERRVSLMRPDGTKVALATHHDGRRLNSPNDLAFGKNGDLYFTDPSYGLNELEASPERELDVNGVYRIRAAHVKKTLLLRHDGPALATDGLKKQQQQQQRDLQQGDAQQQQGAVELLEGDMSRPNGIAFSPDFDGYVGCDAYACSDGGALPHASVRQRLRAATAVCASLAERIAAWLYVANSDRARPHVRAYKVSKSGRLSEGRVFFDATPLAAGRVGNPDGLKVDAKGNVFATGPGGVLILSPKGEHLGTVLTGVKTGNVAFGSDGYLYITANDMLQRVKLRRS</sequence>
<dbReference type="Proteomes" id="UP000664859">
    <property type="component" value="Unassembled WGS sequence"/>
</dbReference>
<proteinExistence type="predicted"/>
<comment type="caution">
    <text evidence="5">The sequence shown here is derived from an EMBL/GenBank/DDBJ whole genome shotgun (WGS) entry which is preliminary data.</text>
</comment>
<feature type="domain" description="SMP-30/Gluconolactonase/LRE-like region" evidence="4">
    <location>
        <begin position="94"/>
        <end position="254"/>
    </location>
</feature>
<dbReference type="PANTHER" id="PTHR47572:SF4">
    <property type="entry name" value="LACTONASE DRP35"/>
    <property type="match status" value="1"/>
</dbReference>
<feature type="compositionally biased region" description="Low complexity" evidence="2">
    <location>
        <begin position="276"/>
        <end position="293"/>
    </location>
</feature>
<organism evidence="5 6">
    <name type="scientific">Tribonema minus</name>
    <dbReference type="NCBI Taxonomy" id="303371"/>
    <lineage>
        <taxon>Eukaryota</taxon>
        <taxon>Sar</taxon>
        <taxon>Stramenopiles</taxon>
        <taxon>Ochrophyta</taxon>
        <taxon>PX clade</taxon>
        <taxon>Xanthophyceae</taxon>
        <taxon>Tribonematales</taxon>
        <taxon>Tribonemataceae</taxon>
        <taxon>Tribonema</taxon>
    </lineage>
</organism>
<evidence type="ECO:0000256" key="3">
    <source>
        <dbReference type="SAM" id="Phobius"/>
    </source>
</evidence>
<evidence type="ECO:0000313" key="5">
    <source>
        <dbReference type="EMBL" id="KAG5175020.1"/>
    </source>
</evidence>
<dbReference type="GO" id="GO:0016787">
    <property type="term" value="F:hydrolase activity"/>
    <property type="evidence" value="ECO:0007669"/>
    <property type="project" value="UniProtKB-KW"/>
</dbReference>
<dbReference type="AlphaFoldDB" id="A0A835YH00"/>
<feature type="transmembrane region" description="Helical" evidence="3">
    <location>
        <begin position="39"/>
        <end position="55"/>
    </location>
</feature>
<keyword evidence="1" id="KW-0378">Hydrolase</keyword>
<reference evidence="5" key="1">
    <citation type="submission" date="2021-02" db="EMBL/GenBank/DDBJ databases">
        <title>First Annotated Genome of the Yellow-green Alga Tribonema minus.</title>
        <authorList>
            <person name="Mahan K.M."/>
        </authorList>
    </citation>
    <scope>NUCLEOTIDE SEQUENCE</scope>
    <source>
        <strain evidence="5">UTEX B ZZ1240</strain>
    </source>
</reference>
<keyword evidence="3" id="KW-0812">Transmembrane</keyword>